<dbReference type="InterPro" id="IPR049772">
    <property type="entry name" value="OTU_OTUD6"/>
</dbReference>
<feature type="region of interest" description="Disordered" evidence="7">
    <location>
        <begin position="23"/>
        <end position="121"/>
    </location>
</feature>
<name>A0A2G8K6T4_STIJA</name>
<evidence type="ECO:0000313" key="10">
    <source>
        <dbReference type="Proteomes" id="UP000230750"/>
    </source>
</evidence>
<sequence length="292" mass="33860">MEELDERHRKERKELQAKIQAIKKAVTKGDRKRKKESNEEISRLEAELKKRHEEEKQNMNMTDTVEEEVSNEMERVSVNGQQEEVKLEPKVSKAQRRREKKAASEKERDHRIAEEESKNVNSNRRVEYEKIKTILKQRGLAIKEIPSDGHCLYRAVADQLLRQETETTVERLRKQTADYMRNHSDDFMAFLTNPETQDLLTSEEYEKYCLDVETTASWGGQLEINAMSNFLQVPVEVIQADGPPIMTGEDRTSPTIILSYHRHAYGLGEHYNSVTTTSQVDQSESADDEGFS</sequence>
<dbReference type="GO" id="GO:0006508">
    <property type="term" value="P:proteolysis"/>
    <property type="evidence" value="ECO:0007669"/>
    <property type="project" value="UniProtKB-KW"/>
</dbReference>
<dbReference type="GO" id="GO:0004843">
    <property type="term" value="F:cysteine-type deubiquitinase activity"/>
    <property type="evidence" value="ECO:0007669"/>
    <property type="project" value="UniProtKB-EC"/>
</dbReference>
<dbReference type="FunFam" id="3.90.70.80:FF:000003">
    <property type="entry name" value="OTU domain-containing protein 6B"/>
    <property type="match status" value="1"/>
</dbReference>
<organism evidence="9 10">
    <name type="scientific">Stichopus japonicus</name>
    <name type="common">Sea cucumber</name>
    <dbReference type="NCBI Taxonomy" id="307972"/>
    <lineage>
        <taxon>Eukaryota</taxon>
        <taxon>Metazoa</taxon>
        <taxon>Echinodermata</taxon>
        <taxon>Eleutherozoa</taxon>
        <taxon>Echinozoa</taxon>
        <taxon>Holothuroidea</taxon>
        <taxon>Aspidochirotacea</taxon>
        <taxon>Aspidochirotida</taxon>
        <taxon>Stichopodidae</taxon>
        <taxon>Apostichopus</taxon>
    </lineage>
</organism>
<evidence type="ECO:0000256" key="5">
    <source>
        <dbReference type="ARBA" id="ARBA00022801"/>
    </source>
</evidence>
<dbReference type="InterPro" id="IPR003323">
    <property type="entry name" value="OTU_dom"/>
</dbReference>
<evidence type="ECO:0000256" key="1">
    <source>
        <dbReference type="ARBA" id="ARBA00000707"/>
    </source>
</evidence>
<dbReference type="EMBL" id="MRZV01000830">
    <property type="protein sequence ID" value="PIK43718.1"/>
    <property type="molecule type" value="Genomic_DNA"/>
</dbReference>
<keyword evidence="5" id="KW-0378">Hydrolase</keyword>
<evidence type="ECO:0000313" key="9">
    <source>
        <dbReference type="EMBL" id="PIK43718.1"/>
    </source>
</evidence>
<dbReference type="Pfam" id="PF02338">
    <property type="entry name" value="OTU"/>
    <property type="match status" value="1"/>
</dbReference>
<dbReference type="AlphaFoldDB" id="A0A2G8K6T4"/>
<evidence type="ECO:0000256" key="6">
    <source>
        <dbReference type="ARBA" id="ARBA00022807"/>
    </source>
</evidence>
<feature type="domain" description="OTU" evidence="8">
    <location>
        <begin position="140"/>
        <end position="277"/>
    </location>
</feature>
<dbReference type="Proteomes" id="UP000230750">
    <property type="component" value="Unassembled WGS sequence"/>
</dbReference>
<proteinExistence type="predicted"/>
<dbReference type="InterPro" id="IPR050704">
    <property type="entry name" value="Peptidase_C85-like"/>
</dbReference>
<accession>A0A2G8K6T4</accession>
<keyword evidence="10" id="KW-1185">Reference proteome</keyword>
<dbReference type="GO" id="GO:0016579">
    <property type="term" value="P:protein deubiquitination"/>
    <property type="evidence" value="ECO:0007669"/>
    <property type="project" value="TreeGrafter"/>
</dbReference>
<evidence type="ECO:0000256" key="3">
    <source>
        <dbReference type="ARBA" id="ARBA00022670"/>
    </source>
</evidence>
<feature type="compositionally biased region" description="Basic and acidic residues" evidence="7">
    <location>
        <begin position="36"/>
        <end position="57"/>
    </location>
</feature>
<feature type="compositionally biased region" description="Basic and acidic residues" evidence="7">
    <location>
        <begin position="101"/>
        <end position="121"/>
    </location>
</feature>
<evidence type="ECO:0000256" key="4">
    <source>
        <dbReference type="ARBA" id="ARBA00022786"/>
    </source>
</evidence>
<dbReference type="PANTHER" id="PTHR12419:SF10">
    <property type="entry name" value="DEUBIQUITINASE OTUD6B"/>
    <property type="match status" value="1"/>
</dbReference>
<evidence type="ECO:0000256" key="2">
    <source>
        <dbReference type="ARBA" id="ARBA00012759"/>
    </source>
</evidence>
<keyword evidence="6" id="KW-0788">Thiol protease</keyword>
<protein>
    <recommendedName>
        <fullName evidence="2">ubiquitinyl hydrolase 1</fullName>
        <ecNumber evidence="2">3.4.19.12</ecNumber>
    </recommendedName>
</protein>
<keyword evidence="3" id="KW-0645">Protease</keyword>
<evidence type="ECO:0000259" key="8">
    <source>
        <dbReference type="PROSITE" id="PS50802"/>
    </source>
</evidence>
<dbReference type="Gene3D" id="3.90.70.80">
    <property type="match status" value="1"/>
</dbReference>
<comment type="caution">
    <text evidence="9">The sequence shown here is derived from an EMBL/GenBank/DDBJ whole genome shotgun (WGS) entry which is preliminary data.</text>
</comment>
<dbReference type="PROSITE" id="PS50802">
    <property type="entry name" value="OTU"/>
    <property type="match status" value="1"/>
</dbReference>
<comment type="catalytic activity">
    <reaction evidence="1">
        <text>Thiol-dependent hydrolysis of ester, thioester, amide, peptide and isopeptide bonds formed by the C-terminal Gly of ubiquitin (a 76-residue protein attached to proteins as an intracellular targeting signal).</text>
        <dbReference type="EC" id="3.4.19.12"/>
    </reaction>
</comment>
<keyword evidence="4" id="KW-0833">Ubl conjugation pathway</keyword>
<gene>
    <name evidence="9" type="ORF">BSL78_19418</name>
</gene>
<dbReference type="InterPro" id="IPR038765">
    <property type="entry name" value="Papain-like_cys_pep_sf"/>
</dbReference>
<dbReference type="CDD" id="cd22761">
    <property type="entry name" value="OTU_OTUD6"/>
    <property type="match status" value="1"/>
</dbReference>
<evidence type="ECO:0000256" key="7">
    <source>
        <dbReference type="SAM" id="MobiDB-lite"/>
    </source>
</evidence>
<dbReference type="OrthoDB" id="415023at2759"/>
<dbReference type="SUPFAM" id="SSF54001">
    <property type="entry name" value="Cysteine proteinases"/>
    <property type="match status" value="1"/>
</dbReference>
<dbReference type="EC" id="3.4.19.12" evidence="2"/>
<dbReference type="STRING" id="307972.A0A2G8K6T4"/>
<reference evidence="9 10" key="1">
    <citation type="journal article" date="2017" name="PLoS Biol.">
        <title>The sea cucumber genome provides insights into morphological evolution and visceral regeneration.</title>
        <authorList>
            <person name="Zhang X."/>
            <person name="Sun L."/>
            <person name="Yuan J."/>
            <person name="Sun Y."/>
            <person name="Gao Y."/>
            <person name="Zhang L."/>
            <person name="Li S."/>
            <person name="Dai H."/>
            <person name="Hamel J.F."/>
            <person name="Liu C."/>
            <person name="Yu Y."/>
            <person name="Liu S."/>
            <person name="Lin W."/>
            <person name="Guo K."/>
            <person name="Jin S."/>
            <person name="Xu P."/>
            <person name="Storey K.B."/>
            <person name="Huan P."/>
            <person name="Zhang T."/>
            <person name="Zhou Y."/>
            <person name="Zhang J."/>
            <person name="Lin C."/>
            <person name="Li X."/>
            <person name="Xing L."/>
            <person name="Huo D."/>
            <person name="Sun M."/>
            <person name="Wang L."/>
            <person name="Mercier A."/>
            <person name="Li F."/>
            <person name="Yang H."/>
            <person name="Xiang J."/>
        </authorList>
    </citation>
    <scope>NUCLEOTIDE SEQUENCE [LARGE SCALE GENOMIC DNA]</scope>
    <source>
        <strain evidence="9">Shaxun</strain>
        <tissue evidence="9">Muscle</tissue>
    </source>
</reference>
<dbReference type="PANTHER" id="PTHR12419">
    <property type="entry name" value="OTU DOMAIN CONTAINING PROTEIN"/>
    <property type="match status" value="1"/>
</dbReference>